<dbReference type="GO" id="GO:0003977">
    <property type="term" value="F:UDP-N-acetylglucosamine diphosphorylase activity"/>
    <property type="evidence" value="ECO:0007669"/>
    <property type="project" value="UniProtKB-EC"/>
</dbReference>
<keyword evidence="8" id="KW-1185">Reference proteome</keyword>
<reference evidence="7" key="1">
    <citation type="submission" date="2022-01" db="EMBL/GenBank/DDBJ databases">
        <authorList>
            <person name="King R."/>
        </authorList>
    </citation>
    <scope>NUCLEOTIDE SEQUENCE</scope>
</reference>
<dbReference type="Pfam" id="PF01704">
    <property type="entry name" value="UDPGP"/>
    <property type="match status" value="1"/>
</dbReference>
<dbReference type="GO" id="GO:0006048">
    <property type="term" value="P:UDP-N-acetylglucosamine biosynthetic process"/>
    <property type="evidence" value="ECO:0007669"/>
    <property type="project" value="TreeGrafter"/>
</dbReference>
<comment type="similarity">
    <text evidence="2">Belongs to the UDPGP type 1 family.</text>
</comment>
<evidence type="ECO:0000256" key="5">
    <source>
        <dbReference type="ARBA" id="ARBA00022695"/>
    </source>
</evidence>
<dbReference type="FunFam" id="3.90.550.10:FF:000075">
    <property type="entry name" value="Probable UDP-N-acetylglucosamine pyrophosphorylase"/>
    <property type="match status" value="1"/>
</dbReference>
<dbReference type="OrthoDB" id="532420at2759"/>
<dbReference type="Proteomes" id="UP001153636">
    <property type="component" value="Chromosome 1"/>
</dbReference>
<dbReference type="PANTHER" id="PTHR11952">
    <property type="entry name" value="UDP- GLUCOSE PYROPHOSPHORYLASE"/>
    <property type="match status" value="1"/>
</dbReference>
<evidence type="ECO:0000256" key="6">
    <source>
        <dbReference type="ARBA" id="ARBA00048493"/>
    </source>
</evidence>
<keyword evidence="4" id="KW-0808">Transferase</keyword>
<keyword evidence="5" id="KW-0548">Nucleotidyltransferase</keyword>
<evidence type="ECO:0000256" key="1">
    <source>
        <dbReference type="ARBA" id="ARBA00005208"/>
    </source>
</evidence>
<dbReference type="InterPro" id="IPR039741">
    <property type="entry name" value="UDP-sugar_pyrophosphorylase"/>
</dbReference>
<evidence type="ECO:0000256" key="4">
    <source>
        <dbReference type="ARBA" id="ARBA00022679"/>
    </source>
</evidence>
<evidence type="ECO:0000313" key="7">
    <source>
        <dbReference type="EMBL" id="CAH1099822.1"/>
    </source>
</evidence>
<evidence type="ECO:0000256" key="2">
    <source>
        <dbReference type="ARBA" id="ARBA00010401"/>
    </source>
</evidence>
<dbReference type="Gene3D" id="3.90.550.10">
    <property type="entry name" value="Spore Coat Polysaccharide Biosynthesis Protein SpsA, Chain A"/>
    <property type="match status" value="1"/>
</dbReference>
<dbReference type="PANTHER" id="PTHR11952:SF2">
    <property type="entry name" value="LD24639P"/>
    <property type="match status" value="1"/>
</dbReference>
<dbReference type="EMBL" id="OV651813">
    <property type="protein sequence ID" value="CAH1099822.1"/>
    <property type="molecule type" value="Genomic_DNA"/>
</dbReference>
<organism evidence="7 8">
    <name type="scientific">Psylliodes chrysocephalus</name>
    <dbReference type="NCBI Taxonomy" id="3402493"/>
    <lineage>
        <taxon>Eukaryota</taxon>
        <taxon>Metazoa</taxon>
        <taxon>Ecdysozoa</taxon>
        <taxon>Arthropoda</taxon>
        <taxon>Hexapoda</taxon>
        <taxon>Insecta</taxon>
        <taxon>Pterygota</taxon>
        <taxon>Neoptera</taxon>
        <taxon>Endopterygota</taxon>
        <taxon>Coleoptera</taxon>
        <taxon>Polyphaga</taxon>
        <taxon>Cucujiformia</taxon>
        <taxon>Chrysomeloidea</taxon>
        <taxon>Chrysomelidae</taxon>
        <taxon>Galerucinae</taxon>
        <taxon>Alticini</taxon>
        <taxon>Psylliodes</taxon>
    </lineage>
</organism>
<comment type="catalytic activity">
    <reaction evidence="6">
        <text>N-acetyl-alpha-D-glucosamine 1-phosphate + UTP + H(+) = UDP-N-acetyl-alpha-D-glucosamine + diphosphate</text>
        <dbReference type="Rhea" id="RHEA:13509"/>
        <dbReference type="ChEBI" id="CHEBI:15378"/>
        <dbReference type="ChEBI" id="CHEBI:33019"/>
        <dbReference type="ChEBI" id="CHEBI:46398"/>
        <dbReference type="ChEBI" id="CHEBI:57705"/>
        <dbReference type="ChEBI" id="CHEBI:57776"/>
        <dbReference type="EC" id="2.7.7.23"/>
    </reaction>
</comment>
<accession>A0A9P0CA59</accession>
<dbReference type="EC" id="2.7.7.23" evidence="3"/>
<dbReference type="CDD" id="cd04193">
    <property type="entry name" value="UDPGlcNAc_PPase"/>
    <property type="match status" value="1"/>
</dbReference>
<evidence type="ECO:0000256" key="3">
    <source>
        <dbReference type="ARBA" id="ARBA00012457"/>
    </source>
</evidence>
<sequence length="501" mass="55820">MTTETKIRAALKTNRQEHLLQFYEELSEDRKTTFLDQLRTIDFDQVNHLFEAAQESLNGQGTKLDNKMKPVPADKFEAEESTRSDLLASYRKTGLEEISKGHVAVLLMAGGQGTRLGVSYPKGMYSVGLPSGKTLFQIQAERIRKLISLAKQQTGVSGKITWYIMTSGPTNATTEQFLRKNDYFGLNSKDVVLFQQGLLPCFDFEGKIFLEEKDSVALAPDGNGGIYRALKESGVLDDMKSRGVKHVHAHSVDNILVKVADPVFIGYCVKKQADCGAKVVKKSGPNEAVGVVCQVDGKFQVVEYSEITESTANLKAKDGSLMFNSGNICNHFFSTNFLIKIADTFESQLKLHVAKKKIPHISSSGDKIKPTTPNGIKIEKFVFDVFEFTNNFVTWEVPRYSEFSALKNADNADNSAVDCPSTSRRDLLRLHKRYIEEAGGTVNCEEVEISPLLSYAGENLEIRVKGKVFDEKTVIFSDEELLILNNNNNFDETVYSNGKTH</sequence>
<evidence type="ECO:0000313" key="8">
    <source>
        <dbReference type="Proteomes" id="UP001153636"/>
    </source>
</evidence>
<proteinExistence type="inferred from homology"/>
<dbReference type="InterPro" id="IPR029044">
    <property type="entry name" value="Nucleotide-diphossugar_trans"/>
</dbReference>
<comment type="pathway">
    <text evidence="1">Nucleotide-sugar biosynthesis; UDP-N-acetyl-alpha-D-glucosamine biosynthesis; UDP-N-acetyl-alpha-D-glucosamine from N-acetyl-alpha-D-glucosamine 1-phosphate: step 1/1.</text>
</comment>
<dbReference type="InterPro" id="IPR002618">
    <property type="entry name" value="UDPGP_fam"/>
</dbReference>
<gene>
    <name evidence="7" type="ORF">PSYICH_LOCUS107</name>
</gene>
<dbReference type="SUPFAM" id="SSF53448">
    <property type="entry name" value="Nucleotide-diphospho-sugar transferases"/>
    <property type="match status" value="1"/>
</dbReference>
<protein>
    <recommendedName>
        <fullName evidence="3">UDP-N-acetylglucosamine diphosphorylase</fullName>
        <ecNumber evidence="3">2.7.7.23</ecNumber>
    </recommendedName>
</protein>
<name>A0A9P0CA59_9CUCU</name>
<dbReference type="AlphaFoldDB" id="A0A9P0CA59"/>